<dbReference type="InterPro" id="IPR020904">
    <property type="entry name" value="Sc_DH/Rdtase_CS"/>
</dbReference>
<dbReference type="PANTHER" id="PTHR44196">
    <property type="entry name" value="DEHYDROGENASE/REDUCTASE SDR FAMILY MEMBER 7B"/>
    <property type="match status" value="1"/>
</dbReference>
<dbReference type="Proteomes" id="UP000649955">
    <property type="component" value="Unassembled WGS sequence"/>
</dbReference>
<keyword evidence="6" id="KW-1185">Reference proteome</keyword>
<evidence type="ECO:0000313" key="5">
    <source>
        <dbReference type="EMBL" id="GHG22083.1"/>
    </source>
</evidence>
<sequence length="332" mass="34956">MPRPVSDQVVVLMGASSGIGRAAALAFAAQGARVVCAGRTERALGTLVEEITAAGGTALAVPTDIADPDAVRALVRTAETQFGRIDTWVNLAGVSVFGRVEDITDEEFDRVLRVNFLGHVHGVRAVLPALRRAGGGSVIGVASVEGVRAVPLHAPYTASKFALRGFYDCLRIELAQEGAPIAVTTILPAAIDTPFFEHARSKLGALPKPPPPVYAPETVADAIVFASTHPRREIPVGGASIGFFLGQRLSPAMTDALLSLRRIGSRSFHNTLPDNGTDNVDSTVDEPGQVHGSHPGKVLRRSAFTRLIGTLPRPGDLLTAAVSRRHRARAEG</sequence>
<comment type="similarity">
    <text evidence="1 3">Belongs to the short-chain dehydrogenases/reductases (SDR) family.</text>
</comment>
<dbReference type="SUPFAM" id="SSF51735">
    <property type="entry name" value="NAD(P)-binding Rossmann-fold domains"/>
    <property type="match status" value="1"/>
</dbReference>
<dbReference type="EMBL" id="BNAW01000021">
    <property type="protein sequence ID" value="GHG22083.1"/>
    <property type="molecule type" value="Genomic_DNA"/>
</dbReference>
<dbReference type="RefSeq" id="WP_191313294.1">
    <property type="nucleotide sequence ID" value="NZ_BNAW01000021.1"/>
</dbReference>
<organism evidence="5 6">
    <name type="scientific">Amycolatopsis bullii</name>
    <dbReference type="NCBI Taxonomy" id="941987"/>
    <lineage>
        <taxon>Bacteria</taxon>
        <taxon>Bacillati</taxon>
        <taxon>Actinomycetota</taxon>
        <taxon>Actinomycetes</taxon>
        <taxon>Pseudonocardiales</taxon>
        <taxon>Pseudonocardiaceae</taxon>
        <taxon>Amycolatopsis</taxon>
    </lineage>
</organism>
<dbReference type="Gene3D" id="3.40.50.720">
    <property type="entry name" value="NAD(P)-binding Rossmann-like Domain"/>
    <property type="match status" value="1"/>
</dbReference>
<dbReference type="PRINTS" id="PR00080">
    <property type="entry name" value="SDRFAMILY"/>
</dbReference>
<dbReference type="InterPro" id="IPR036291">
    <property type="entry name" value="NAD(P)-bd_dom_sf"/>
</dbReference>
<feature type="domain" description="Ketoreductase" evidence="4">
    <location>
        <begin position="8"/>
        <end position="194"/>
    </location>
</feature>
<dbReference type="NCBIfam" id="NF005495">
    <property type="entry name" value="PRK07109.1"/>
    <property type="match status" value="1"/>
</dbReference>
<evidence type="ECO:0000259" key="4">
    <source>
        <dbReference type="SMART" id="SM00822"/>
    </source>
</evidence>
<reference evidence="6" key="1">
    <citation type="journal article" date="2019" name="Int. J. Syst. Evol. Microbiol.">
        <title>The Global Catalogue of Microorganisms (GCM) 10K type strain sequencing project: providing services to taxonomists for standard genome sequencing and annotation.</title>
        <authorList>
            <consortium name="The Broad Institute Genomics Platform"/>
            <consortium name="The Broad Institute Genome Sequencing Center for Infectious Disease"/>
            <person name="Wu L."/>
            <person name="Ma J."/>
        </authorList>
    </citation>
    <scope>NUCLEOTIDE SEQUENCE [LARGE SCALE GENOMIC DNA]</scope>
    <source>
        <strain evidence="6">CGMCC 4.7680</strain>
    </source>
</reference>
<evidence type="ECO:0000256" key="1">
    <source>
        <dbReference type="ARBA" id="ARBA00006484"/>
    </source>
</evidence>
<evidence type="ECO:0000256" key="3">
    <source>
        <dbReference type="RuleBase" id="RU000363"/>
    </source>
</evidence>
<dbReference type="SMART" id="SM00822">
    <property type="entry name" value="PKS_KR"/>
    <property type="match status" value="1"/>
</dbReference>
<dbReference type="PRINTS" id="PR00081">
    <property type="entry name" value="GDHRDH"/>
</dbReference>
<dbReference type="InterPro" id="IPR057326">
    <property type="entry name" value="KR_dom"/>
</dbReference>
<dbReference type="InterPro" id="IPR002347">
    <property type="entry name" value="SDR_fam"/>
</dbReference>
<keyword evidence="2" id="KW-0560">Oxidoreductase</keyword>
<gene>
    <name evidence="5" type="ORF">GCM10017567_45880</name>
</gene>
<name>A0ABQ3KH19_9PSEU</name>
<accession>A0ABQ3KH19</accession>
<proteinExistence type="inferred from homology"/>
<dbReference type="PROSITE" id="PS00061">
    <property type="entry name" value="ADH_SHORT"/>
    <property type="match status" value="1"/>
</dbReference>
<evidence type="ECO:0000256" key="2">
    <source>
        <dbReference type="ARBA" id="ARBA00023002"/>
    </source>
</evidence>
<dbReference type="Pfam" id="PF00106">
    <property type="entry name" value="adh_short"/>
    <property type="match status" value="1"/>
</dbReference>
<dbReference type="PANTHER" id="PTHR44196:SF1">
    <property type="entry name" value="DEHYDROGENASE_REDUCTASE SDR FAMILY MEMBER 7B"/>
    <property type="match status" value="1"/>
</dbReference>
<comment type="caution">
    <text evidence="5">The sequence shown here is derived from an EMBL/GenBank/DDBJ whole genome shotgun (WGS) entry which is preliminary data.</text>
</comment>
<protein>
    <submittedName>
        <fullName evidence="5">Short-chain dehydrogenase</fullName>
    </submittedName>
</protein>
<evidence type="ECO:0000313" key="6">
    <source>
        <dbReference type="Proteomes" id="UP000649955"/>
    </source>
</evidence>